<accession>M4Z5K9</accession>
<keyword evidence="2" id="KW-1185">Reference proteome</keyword>
<evidence type="ECO:0000313" key="1">
    <source>
        <dbReference type="EMBL" id="BAM88377.1"/>
    </source>
</evidence>
<name>M4Z5K9_9BRAD</name>
<protein>
    <submittedName>
        <fullName evidence="1">Uncharacterized protein</fullName>
    </submittedName>
</protein>
<dbReference type="KEGG" id="aol:S58_23710"/>
<dbReference type="OrthoDB" id="8243059at2"/>
<dbReference type="EMBL" id="AP012603">
    <property type="protein sequence ID" value="BAM88377.1"/>
    <property type="molecule type" value="Genomic_DNA"/>
</dbReference>
<reference evidence="1 2" key="1">
    <citation type="journal article" date="2013" name="Appl. Environ. Microbiol.">
        <title>Genome analysis suggests that the soil oligotrophic bacterium Agromonas oligotrophica (Bradyrhizobium oligotrophicum) is a nitrogen-fixing symbiont of Aeschynomene indica.</title>
        <authorList>
            <person name="Okubo T."/>
            <person name="Fukushima S."/>
            <person name="Itakura M."/>
            <person name="Oshima K."/>
            <person name="Longtonglang A."/>
            <person name="Teaumroong N."/>
            <person name="Mitsui H."/>
            <person name="Hattori M."/>
            <person name="Hattori R."/>
            <person name="Hattori T."/>
            <person name="Minamisawa K."/>
        </authorList>
    </citation>
    <scope>NUCLEOTIDE SEQUENCE [LARGE SCALE GENOMIC DNA]</scope>
    <source>
        <strain evidence="1 2">S58</strain>
    </source>
</reference>
<evidence type="ECO:0000313" key="2">
    <source>
        <dbReference type="Proteomes" id="UP000011841"/>
    </source>
</evidence>
<gene>
    <name evidence="1" type="ORF">S58_23710</name>
</gene>
<dbReference type="RefSeq" id="WP_015665500.1">
    <property type="nucleotide sequence ID" value="NC_020453.1"/>
</dbReference>
<dbReference type="eggNOG" id="ENOG50302GG">
    <property type="taxonomic scope" value="Bacteria"/>
</dbReference>
<dbReference type="PATRIC" id="fig|1245469.3.peg.2426"/>
<dbReference type="Proteomes" id="UP000011841">
    <property type="component" value="Chromosome"/>
</dbReference>
<sequence>MSNIIPFRSRTVPAQAAFTTAHAETAVAGVGRLGAARPEAPAVREDVRKTVLLLDLALQHARELSDFVADARARRTYDRHLASIEYSLQIARDRMAAL</sequence>
<organism evidence="1 2">
    <name type="scientific">Bradyrhizobium oligotrophicum S58</name>
    <dbReference type="NCBI Taxonomy" id="1245469"/>
    <lineage>
        <taxon>Bacteria</taxon>
        <taxon>Pseudomonadati</taxon>
        <taxon>Pseudomonadota</taxon>
        <taxon>Alphaproteobacteria</taxon>
        <taxon>Hyphomicrobiales</taxon>
        <taxon>Nitrobacteraceae</taxon>
        <taxon>Bradyrhizobium</taxon>
    </lineage>
</organism>
<proteinExistence type="predicted"/>
<dbReference type="AlphaFoldDB" id="M4Z5K9"/>
<dbReference type="GeneID" id="301816268"/>
<dbReference type="STRING" id="1245469.S58_23710"/>
<dbReference type="HOGENOM" id="CLU_182067_0_0_5"/>